<evidence type="ECO:0000256" key="3">
    <source>
        <dbReference type="ARBA" id="ARBA00022670"/>
    </source>
</evidence>
<evidence type="ECO:0000313" key="8">
    <source>
        <dbReference type="EMBL" id="TWU67299.1"/>
    </source>
</evidence>
<evidence type="ECO:0000256" key="4">
    <source>
        <dbReference type="ARBA" id="ARBA00022801"/>
    </source>
</evidence>
<evidence type="ECO:0000313" key="9">
    <source>
        <dbReference type="Proteomes" id="UP000316476"/>
    </source>
</evidence>
<dbReference type="GO" id="GO:0004252">
    <property type="term" value="F:serine-type endopeptidase activity"/>
    <property type="evidence" value="ECO:0007669"/>
    <property type="project" value="InterPro"/>
</dbReference>
<organism evidence="8 9">
    <name type="scientific">Crateriforma conspicua</name>
    <dbReference type="NCBI Taxonomy" id="2527996"/>
    <lineage>
        <taxon>Bacteria</taxon>
        <taxon>Pseudomonadati</taxon>
        <taxon>Planctomycetota</taxon>
        <taxon>Planctomycetia</taxon>
        <taxon>Planctomycetales</taxon>
        <taxon>Planctomycetaceae</taxon>
        <taxon>Crateriforma</taxon>
    </lineage>
</organism>
<proteinExistence type="inferred from homology"/>
<dbReference type="EMBL" id="SJPZ01000001">
    <property type="protein sequence ID" value="TWU67299.1"/>
    <property type="molecule type" value="Genomic_DNA"/>
</dbReference>
<dbReference type="PANTHER" id="PTHR10381:SF70">
    <property type="entry name" value="ATP-DEPENDENT CLP PROTEASE PROTEOLYTIC SUBUNIT"/>
    <property type="match status" value="1"/>
</dbReference>
<feature type="region of interest" description="Disordered" evidence="7">
    <location>
        <begin position="217"/>
        <end position="242"/>
    </location>
</feature>
<dbReference type="GO" id="GO:0009368">
    <property type="term" value="C:endopeptidase Clp complex"/>
    <property type="evidence" value="ECO:0007669"/>
    <property type="project" value="TreeGrafter"/>
</dbReference>
<protein>
    <recommendedName>
        <fullName evidence="6">ATP-dependent Clp protease proteolytic subunit</fullName>
    </recommendedName>
</protein>
<dbReference type="SUPFAM" id="SSF52096">
    <property type="entry name" value="ClpP/crotonase"/>
    <property type="match status" value="1"/>
</dbReference>
<dbReference type="InterPro" id="IPR023562">
    <property type="entry name" value="ClpP/TepA"/>
</dbReference>
<accession>A0A5C6FWN2</accession>
<dbReference type="InterPro" id="IPR001907">
    <property type="entry name" value="ClpP"/>
</dbReference>
<dbReference type="AlphaFoldDB" id="A0A5C6FWN2"/>
<keyword evidence="4 8" id="KW-0378">Hydrolase</keyword>
<comment type="similarity">
    <text evidence="1 6">Belongs to the peptidase S14 family.</text>
</comment>
<dbReference type="GO" id="GO:0006515">
    <property type="term" value="P:protein quality control for misfolded or incompletely synthesized proteins"/>
    <property type="evidence" value="ECO:0007669"/>
    <property type="project" value="TreeGrafter"/>
</dbReference>
<evidence type="ECO:0000256" key="5">
    <source>
        <dbReference type="ARBA" id="ARBA00022825"/>
    </source>
</evidence>
<evidence type="ECO:0000256" key="1">
    <source>
        <dbReference type="ARBA" id="ARBA00007039"/>
    </source>
</evidence>
<dbReference type="NCBIfam" id="NF045542">
    <property type="entry name" value="Clp_rel_HeadMat"/>
    <property type="match status" value="1"/>
</dbReference>
<reference evidence="8 9" key="1">
    <citation type="submission" date="2019-02" db="EMBL/GenBank/DDBJ databases">
        <title>Deep-cultivation of Planctomycetes and their phenomic and genomic characterization uncovers novel biology.</title>
        <authorList>
            <person name="Wiegand S."/>
            <person name="Jogler M."/>
            <person name="Boedeker C."/>
            <person name="Pinto D."/>
            <person name="Vollmers J."/>
            <person name="Rivas-Marin E."/>
            <person name="Kohn T."/>
            <person name="Peeters S.H."/>
            <person name="Heuer A."/>
            <person name="Rast P."/>
            <person name="Oberbeckmann S."/>
            <person name="Bunk B."/>
            <person name="Jeske O."/>
            <person name="Meyerdierks A."/>
            <person name="Storesund J.E."/>
            <person name="Kallscheuer N."/>
            <person name="Luecker S."/>
            <person name="Lage O.M."/>
            <person name="Pohl T."/>
            <person name="Merkel B.J."/>
            <person name="Hornburger P."/>
            <person name="Mueller R.-W."/>
            <person name="Bruemmer F."/>
            <person name="Labrenz M."/>
            <person name="Spormann A.M."/>
            <person name="Op Den Camp H."/>
            <person name="Overmann J."/>
            <person name="Amann R."/>
            <person name="Jetten M.S.M."/>
            <person name="Mascher T."/>
            <person name="Medema M.H."/>
            <person name="Devos D.P."/>
            <person name="Kaster A.-K."/>
            <person name="Ovreas L."/>
            <person name="Rohde M."/>
            <person name="Galperin M.Y."/>
            <person name="Jogler C."/>
        </authorList>
    </citation>
    <scope>NUCLEOTIDE SEQUENCE [LARGE SCALE GENOMIC DNA]</scope>
    <source>
        <strain evidence="8 9">V7</strain>
    </source>
</reference>
<dbReference type="Proteomes" id="UP000316476">
    <property type="component" value="Unassembled WGS sequence"/>
</dbReference>
<sequence>MPRLIKNRQPHELRGMQVDADADTPTIYMYDVIGPSWAGMIDDQLFVDALEQIGDAPEIMLRINSPGGDVFKASTIYNLLRDHAAAITVRIDGVAASAASLIAMAGDRIEIASNAMVMIHQCSTIAWGNKDELRRATSMLEKADTQAVQTYVDRTGGDKNTIIDWLQAETWFTADEAVENGFADAKVGDVQNLKPAVPKGRFKNVPDVVEQYERTFPGMQLAPPPPRPDAAGQTDADQPAQRHHHAAIAARCRSVIASI</sequence>
<evidence type="ECO:0000256" key="6">
    <source>
        <dbReference type="RuleBase" id="RU003567"/>
    </source>
</evidence>
<keyword evidence="3 8" id="KW-0645">Protease</keyword>
<dbReference type="CDD" id="cd07016">
    <property type="entry name" value="S14_ClpP_1"/>
    <property type="match status" value="1"/>
</dbReference>
<keyword evidence="5" id="KW-0720">Serine protease</keyword>
<name>A0A5C6FWN2_9PLAN</name>
<dbReference type="Pfam" id="PF00574">
    <property type="entry name" value="CLP_protease"/>
    <property type="match status" value="1"/>
</dbReference>
<keyword evidence="2" id="KW-0963">Cytoplasm</keyword>
<dbReference type="RefSeq" id="WP_146413731.1">
    <property type="nucleotide sequence ID" value="NZ_SJPZ01000001.1"/>
</dbReference>
<dbReference type="GO" id="GO:0004176">
    <property type="term" value="F:ATP-dependent peptidase activity"/>
    <property type="evidence" value="ECO:0007669"/>
    <property type="project" value="InterPro"/>
</dbReference>
<evidence type="ECO:0000256" key="7">
    <source>
        <dbReference type="SAM" id="MobiDB-lite"/>
    </source>
</evidence>
<dbReference type="OrthoDB" id="285095at2"/>
<gene>
    <name evidence="8" type="primary">clpP1</name>
    <name evidence="8" type="ORF">V7x_28730</name>
</gene>
<dbReference type="PRINTS" id="PR00127">
    <property type="entry name" value="CLPPROTEASEP"/>
</dbReference>
<comment type="caution">
    <text evidence="8">The sequence shown here is derived from an EMBL/GenBank/DDBJ whole genome shotgun (WGS) entry which is preliminary data.</text>
</comment>
<evidence type="ECO:0000256" key="2">
    <source>
        <dbReference type="ARBA" id="ARBA00022490"/>
    </source>
</evidence>
<dbReference type="Gene3D" id="3.90.226.10">
    <property type="entry name" value="2-enoyl-CoA Hydratase, Chain A, domain 1"/>
    <property type="match status" value="1"/>
</dbReference>
<dbReference type="InterPro" id="IPR029045">
    <property type="entry name" value="ClpP/crotonase-like_dom_sf"/>
</dbReference>
<dbReference type="PANTHER" id="PTHR10381">
    <property type="entry name" value="ATP-DEPENDENT CLP PROTEASE PROTEOLYTIC SUBUNIT"/>
    <property type="match status" value="1"/>
</dbReference>
<dbReference type="GO" id="GO:0051117">
    <property type="term" value="F:ATPase binding"/>
    <property type="evidence" value="ECO:0007669"/>
    <property type="project" value="TreeGrafter"/>
</dbReference>